<feature type="region of interest" description="Disordered" evidence="1">
    <location>
        <begin position="54"/>
        <end position="74"/>
    </location>
</feature>
<name>A0ABQ0KV96_MYCCL</name>
<protein>
    <submittedName>
        <fullName evidence="2">Uncharacterized protein</fullName>
    </submittedName>
</protein>
<evidence type="ECO:0000313" key="3">
    <source>
        <dbReference type="Proteomes" id="UP000815677"/>
    </source>
</evidence>
<organism evidence="2 3">
    <name type="scientific">Mycena chlorophos</name>
    <name type="common">Agaric fungus</name>
    <name type="synonym">Agaricus chlorophos</name>
    <dbReference type="NCBI Taxonomy" id="658473"/>
    <lineage>
        <taxon>Eukaryota</taxon>
        <taxon>Fungi</taxon>
        <taxon>Dikarya</taxon>
        <taxon>Basidiomycota</taxon>
        <taxon>Agaricomycotina</taxon>
        <taxon>Agaricomycetes</taxon>
        <taxon>Agaricomycetidae</taxon>
        <taxon>Agaricales</taxon>
        <taxon>Marasmiineae</taxon>
        <taxon>Mycenaceae</taxon>
        <taxon>Mycena</taxon>
    </lineage>
</organism>
<gene>
    <name evidence="2" type="ORF">MCHLO_00135</name>
</gene>
<dbReference type="Proteomes" id="UP000815677">
    <property type="component" value="Unassembled WGS sequence"/>
</dbReference>
<feature type="compositionally biased region" description="Polar residues" evidence="1">
    <location>
        <begin position="54"/>
        <end position="65"/>
    </location>
</feature>
<keyword evidence="3" id="KW-1185">Reference proteome</keyword>
<evidence type="ECO:0000313" key="2">
    <source>
        <dbReference type="EMBL" id="GAT42420.1"/>
    </source>
</evidence>
<proteinExistence type="predicted"/>
<dbReference type="EMBL" id="DF837910">
    <property type="protein sequence ID" value="GAT42420.1"/>
    <property type="molecule type" value="Genomic_DNA"/>
</dbReference>
<evidence type="ECO:0000256" key="1">
    <source>
        <dbReference type="SAM" id="MobiDB-lite"/>
    </source>
</evidence>
<accession>A0ABQ0KV96</accession>
<sequence length="256" mass="28555">MYASFVVFINRQLIDLRIYKNIVCIGVLWWFQIYNSWSFSFPDVALDPHRPQCTSSPSSVYPSQRPSKDPSGRGSKHIFVLEGVSQPRAFCPDLTRVAVVRAAVENERQGCLSTQQITLVESSFTSQSPMTSQISKPACNETMLLDESAASRAARVISTTRRWMRSASPFRFAAPTGSIRPSHAHPPQSSLRSIHVSLLNLPFHLLLYPPATFSLCCPPLCPPRSDFLPSFAFHGLFLPFFDAYDTDGATDGHWVA</sequence>
<reference evidence="2" key="1">
    <citation type="submission" date="2014-09" db="EMBL/GenBank/DDBJ databases">
        <title>Genome sequence of the luminous mushroom Mycena chlorophos for searching fungal bioluminescence genes.</title>
        <authorList>
            <person name="Tanaka Y."/>
            <person name="Kasuga D."/>
            <person name="Oba Y."/>
            <person name="Hase S."/>
            <person name="Sato K."/>
            <person name="Oba Y."/>
            <person name="Sakakibara Y."/>
        </authorList>
    </citation>
    <scope>NUCLEOTIDE SEQUENCE</scope>
</reference>